<protein>
    <recommendedName>
        <fullName evidence="3">Protein CUSTOS</fullName>
    </recommendedName>
</protein>
<evidence type="ECO:0000256" key="5">
    <source>
        <dbReference type="ARBA" id="ARBA00022687"/>
    </source>
</evidence>
<dbReference type="Proteomes" id="UP001176940">
    <property type="component" value="Unassembled WGS sequence"/>
</dbReference>
<feature type="region of interest" description="Disordered" evidence="7">
    <location>
        <begin position="171"/>
        <end position="279"/>
    </location>
</feature>
<keyword evidence="4" id="KW-0217">Developmental protein</keyword>
<feature type="compositionally biased region" description="Basic residues" evidence="7">
    <location>
        <begin position="212"/>
        <end position="221"/>
    </location>
</feature>
<dbReference type="Pfam" id="PF23999">
    <property type="entry name" value="CUSTOS"/>
    <property type="match status" value="1"/>
</dbReference>
<comment type="caution">
    <text evidence="8">The sequence shown here is derived from an EMBL/GenBank/DDBJ whole genome shotgun (WGS) entry which is preliminary data.</text>
</comment>
<organism evidence="8 9">
    <name type="scientific">Ranitomeya imitator</name>
    <name type="common">mimic poison frog</name>
    <dbReference type="NCBI Taxonomy" id="111125"/>
    <lineage>
        <taxon>Eukaryota</taxon>
        <taxon>Metazoa</taxon>
        <taxon>Chordata</taxon>
        <taxon>Craniata</taxon>
        <taxon>Vertebrata</taxon>
        <taxon>Euteleostomi</taxon>
        <taxon>Amphibia</taxon>
        <taxon>Batrachia</taxon>
        <taxon>Anura</taxon>
        <taxon>Neobatrachia</taxon>
        <taxon>Hyloidea</taxon>
        <taxon>Dendrobatidae</taxon>
        <taxon>Dendrobatinae</taxon>
        <taxon>Ranitomeya</taxon>
    </lineage>
</organism>
<dbReference type="InterPro" id="IPR026694">
    <property type="entry name" value="CUSTOS"/>
</dbReference>
<evidence type="ECO:0000256" key="2">
    <source>
        <dbReference type="ARBA" id="ARBA00008632"/>
    </source>
</evidence>
<name>A0ABN9M2T8_9NEOB</name>
<evidence type="ECO:0000256" key="3">
    <source>
        <dbReference type="ARBA" id="ARBA00013465"/>
    </source>
</evidence>
<feature type="compositionally biased region" description="Basic residues" evidence="7">
    <location>
        <begin position="183"/>
        <end position="193"/>
    </location>
</feature>
<gene>
    <name evidence="8" type="ORF">RIMI_LOCUS15102223</name>
</gene>
<feature type="region of interest" description="Disordered" evidence="7">
    <location>
        <begin position="52"/>
        <end position="71"/>
    </location>
</feature>
<feature type="region of interest" description="Disordered" evidence="7">
    <location>
        <begin position="114"/>
        <end position="152"/>
    </location>
</feature>
<keyword evidence="6" id="KW-0539">Nucleus</keyword>
<reference evidence="8" key="1">
    <citation type="submission" date="2023-07" db="EMBL/GenBank/DDBJ databases">
        <authorList>
            <person name="Stuckert A."/>
        </authorList>
    </citation>
    <scope>NUCLEOTIDE SEQUENCE</scope>
</reference>
<comment type="similarity">
    <text evidence="2">Belongs to the CUSTOS family.</text>
</comment>
<dbReference type="PANTHER" id="PTHR14482:SF0">
    <property type="entry name" value="PROTEIN CUSTOS"/>
    <property type="match status" value="1"/>
</dbReference>
<comment type="subcellular location">
    <subcellularLocation>
        <location evidence="1">Nucleus envelope</location>
    </subcellularLocation>
</comment>
<keyword evidence="5" id="KW-0879">Wnt signaling pathway</keyword>
<evidence type="ECO:0000256" key="7">
    <source>
        <dbReference type="SAM" id="MobiDB-lite"/>
    </source>
</evidence>
<evidence type="ECO:0000256" key="4">
    <source>
        <dbReference type="ARBA" id="ARBA00022473"/>
    </source>
</evidence>
<dbReference type="PANTHER" id="PTHR14482">
    <property type="entry name" value="CHROMOSOME 12 ORF 43 HOMOLOG"/>
    <property type="match status" value="1"/>
</dbReference>
<feature type="compositionally biased region" description="Basic and acidic residues" evidence="7">
    <location>
        <begin position="222"/>
        <end position="237"/>
    </location>
</feature>
<evidence type="ECO:0000256" key="6">
    <source>
        <dbReference type="ARBA" id="ARBA00023242"/>
    </source>
</evidence>
<evidence type="ECO:0000313" key="8">
    <source>
        <dbReference type="EMBL" id="CAJ0955348.1"/>
    </source>
</evidence>
<dbReference type="EMBL" id="CAUEEQ010040041">
    <property type="protein sequence ID" value="CAJ0955348.1"/>
    <property type="molecule type" value="Genomic_DNA"/>
</dbReference>
<evidence type="ECO:0000313" key="9">
    <source>
        <dbReference type="Proteomes" id="UP001176940"/>
    </source>
</evidence>
<feature type="compositionally biased region" description="Low complexity" evidence="7">
    <location>
        <begin position="1"/>
        <end position="10"/>
    </location>
</feature>
<evidence type="ECO:0000256" key="1">
    <source>
        <dbReference type="ARBA" id="ARBA00004259"/>
    </source>
</evidence>
<sequence length="279" mass="30932">MAAPRSSSQEADSDSSAEDLERFREAAWEPPGPVKKTVLHPENSAFLVVPSLRGRPNSHEHDGNELQTTPEFRSHVAKKLAAMLDSCIKEIPGNNSVNQEFTATSDSEDEGFRLLTTSVPGDSGKILPSPTLKRRVASSTSEDSEEEKQRRCREAAVSGFDILRSSALQTIPVEIVDTANNNQKKKKKKKTKRGLTDEADDQSMESKGKINVFKKKKKRERRTSDETHSKEQIEMQSKKNKSGSDHNNTVDAVVDGSKKKKKEIGLNKDAASEQNVNPY</sequence>
<accession>A0ABN9M2T8</accession>
<proteinExistence type="inferred from homology"/>
<feature type="region of interest" description="Disordered" evidence="7">
    <location>
        <begin position="1"/>
        <end position="41"/>
    </location>
</feature>
<keyword evidence="9" id="KW-1185">Reference proteome</keyword>